<keyword evidence="1" id="KW-0812">Transmembrane</keyword>
<comment type="caution">
    <text evidence="2">The sequence shown here is derived from an EMBL/GenBank/DDBJ whole genome shotgun (WGS) entry which is preliminary data.</text>
</comment>
<keyword evidence="1" id="KW-0472">Membrane</keyword>
<evidence type="ECO:0000313" key="2">
    <source>
        <dbReference type="EMBL" id="MFD1333392.1"/>
    </source>
</evidence>
<dbReference type="Proteomes" id="UP001597171">
    <property type="component" value="Unassembled WGS sequence"/>
</dbReference>
<feature type="transmembrane region" description="Helical" evidence="1">
    <location>
        <begin position="49"/>
        <end position="69"/>
    </location>
</feature>
<keyword evidence="1" id="KW-1133">Transmembrane helix</keyword>
<protein>
    <submittedName>
        <fullName evidence="2">Uncharacterized protein</fullName>
    </submittedName>
</protein>
<name>A0ABW3ZC44_9HYPH</name>
<gene>
    <name evidence="2" type="ORF">ACFQ4O_15440</name>
</gene>
<evidence type="ECO:0000313" key="3">
    <source>
        <dbReference type="Proteomes" id="UP001597171"/>
    </source>
</evidence>
<accession>A0ABW3ZC44</accession>
<reference evidence="3" key="1">
    <citation type="journal article" date="2019" name="Int. J. Syst. Evol. Microbiol.">
        <title>The Global Catalogue of Microorganisms (GCM) 10K type strain sequencing project: providing services to taxonomists for standard genome sequencing and annotation.</title>
        <authorList>
            <consortium name="The Broad Institute Genomics Platform"/>
            <consortium name="The Broad Institute Genome Sequencing Center for Infectious Disease"/>
            <person name="Wu L."/>
            <person name="Ma J."/>
        </authorList>
    </citation>
    <scope>NUCLEOTIDE SEQUENCE [LARGE SCALE GENOMIC DNA]</scope>
    <source>
        <strain evidence="3">CCUG 61696</strain>
    </source>
</reference>
<proteinExistence type="predicted"/>
<sequence length="73" mass="7117">MSVAKRIVGALLVLIAAPTAMLAVGVGFGAIGGMMAQCPDGADCSDARGATGVAVVLFLASVAAIWGGIRLQS</sequence>
<organism evidence="2 3">
    <name type="scientific">Methylopila musalis</name>
    <dbReference type="NCBI Taxonomy" id="1134781"/>
    <lineage>
        <taxon>Bacteria</taxon>
        <taxon>Pseudomonadati</taxon>
        <taxon>Pseudomonadota</taxon>
        <taxon>Alphaproteobacteria</taxon>
        <taxon>Hyphomicrobiales</taxon>
        <taxon>Methylopilaceae</taxon>
        <taxon>Methylopila</taxon>
    </lineage>
</organism>
<keyword evidence="3" id="KW-1185">Reference proteome</keyword>
<dbReference type="RefSeq" id="WP_378776912.1">
    <property type="nucleotide sequence ID" value="NZ_JBHTMX010000218.1"/>
</dbReference>
<dbReference type="EMBL" id="JBHTMX010000218">
    <property type="protein sequence ID" value="MFD1333392.1"/>
    <property type="molecule type" value="Genomic_DNA"/>
</dbReference>
<evidence type="ECO:0000256" key="1">
    <source>
        <dbReference type="SAM" id="Phobius"/>
    </source>
</evidence>